<keyword evidence="2 3" id="KW-0808">Transferase</keyword>
<proteinExistence type="inferred from homology"/>
<evidence type="ECO:0000256" key="2">
    <source>
        <dbReference type="ARBA" id="ARBA00022679"/>
    </source>
</evidence>
<protein>
    <recommendedName>
        <fullName evidence="3">Ribosomal RNA small subunit methyltransferase D</fullName>
        <ecNumber evidence="3">2.1.1.171</ecNumber>
    </recommendedName>
</protein>
<comment type="similarity">
    <text evidence="3">Belongs to the methyltransferase superfamily. RsmD family.</text>
</comment>
<comment type="catalytic activity">
    <reaction evidence="3">
        <text>guanosine(966) in 16S rRNA + S-adenosyl-L-methionine = N(2)-methylguanosine(966) in 16S rRNA + S-adenosyl-L-homocysteine + H(+)</text>
        <dbReference type="Rhea" id="RHEA:23548"/>
        <dbReference type="Rhea" id="RHEA-COMP:10211"/>
        <dbReference type="Rhea" id="RHEA-COMP:10212"/>
        <dbReference type="ChEBI" id="CHEBI:15378"/>
        <dbReference type="ChEBI" id="CHEBI:57856"/>
        <dbReference type="ChEBI" id="CHEBI:59789"/>
        <dbReference type="ChEBI" id="CHEBI:74269"/>
        <dbReference type="ChEBI" id="CHEBI:74481"/>
        <dbReference type="EC" id="2.1.1.171"/>
    </reaction>
</comment>
<evidence type="ECO:0000313" key="4">
    <source>
        <dbReference type="EMBL" id="MBE0369353.1"/>
    </source>
</evidence>
<dbReference type="CDD" id="cd02440">
    <property type="entry name" value="AdoMet_MTases"/>
    <property type="match status" value="1"/>
</dbReference>
<dbReference type="PANTHER" id="PTHR43542:SF1">
    <property type="entry name" value="METHYLTRANSFERASE"/>
    <property type="match status" value="1"/>
</dbReference>
<comment type="caution">
    <text evidence="4">The sequence shown here is derived from an EMBL/GenBank/DDBJ whole genome shotgun (WGS) entry which is preliminary data.</text>
</comment>
<name>A0ABR9EEE7_9GAMM</name>
<dbReference type="InterPro" id="IPR004398">
    <property type="entry name" value="RNA_MeTrfase_RsmD"/>
</dbReference>
<accession>A0ABR9EEE7</accession>
<dbReference type="EMBL" id="AQGV01000013">
    <property type="protein sequence ID" value="MBE0369353.1"/>
    <property type="molecule type" value="Genomic_DNA"/>
</dbReference>
<keyword evidence="3" id="KW-0949">S-adenosyl-L-methionine</keyword>
<dbReference type="PIRSF" id="PIRSF004553">
    <property type="entry name" value="CHP00095"/>
    <property type="match status" value="1"/>
</dbReference>
<sequence length="211" mass="24114">MKHSDSANWHTMRKKTPVKKVNADGFIRIISGKFRGRKLPVKNVEGLRPTTDRMKETVFNWLMQDTRDARVLDCFAGSGGLGFEAISRFAEHTDFIELDKYAAAQIQKNIDTLELNHAQVFNNNSITLLEKGNTGKPYSLVFVDPPFRKDFAHLCCHALETHNWLTNDAIIYVEIEKELDFSAPKEWQLLKEKQAGQVLCKLYQRSALASN</sequence>
<keyword evidence="1 3" id="KW-0489">Methyltransferase</keyword>
<gene>
    <name evidence="4" type="primary">rsmD</name>
    <name evidence="4" type="ORF">PAUR_a3841</name>
</gene>
<dbReference type="Proteomes" id="UP000615755">
    <property type="component" value="Unassembled WGS sequence"/>
</dbReference>
<dbReference type="Gene3D" id="3.40.50.150">
    <property type="entry name" value="Vaccinia Virus protein VP39"/>
    <property type="match status" value="1"/>
</dbReference>
<keyword evidence="3" id="KW-0698">rRNA processing</keyword>
<keyword evidence="5" id="KW-1185">Reference proteome</keyword>
<dbReference type="SUPFAM" id="SSF53335">
    <property type="entry name" value="S-adenosyl-L-methionine-dependent methyltransferases"/>
    <property type="match status" value="1"/>
</dbReference>
<dbReference type="PANTHER" id="PTHR43542">
    <property type="entry name" value="METHYLTRANSFERASE"/>
    <property type="match status" value="1"/>
</dbReference>
<evidence type="ECO:0000256" key="1">
    <source>
        <dbReference type="ARBA" id="ARBA00022603"/>
    </source>
</evidence>
<dbReference type="EC" id="2.1.1.171" evidence="3"/>
<dbReference type="InterPro" id="IPR029063">
    <property type="entry name" value="SAM-dependent_MTases_sf"/>
</dbReference>
<comment type="function">
    <text evidence="3">Specifically methylates the guanine in position 966 of 16S rRNA in the assembled 30S particle.</text>
</comment>
<evidence type="ECO:0000256" key="3">
    <source>
        <dbReference type="PIRNR" id="PIRNR004553"/>
    </source>
</evidence>
<dbReference type="Pfam" id="PF03602">
    <property type="entry name" value="Cons_hypoth95"/>
    <property type="match status" value="1"/>
</dbReference>
<reference evidence="4 5" key="1">
    <citation type="submission" date="2015-03" db="EMBL/GenBank/DDBJ databases">
        <title>Genome sequence of Pseudoalteromonas aurantia.</title>
        <authorList>
            <person name="Xie B.-B."/>
            <person name="Rong J.-C."/>
            <person name="Qin Q.-L."/>
            <person name="Zhang Y.-Z."/>
        </authorList>
    </citation>
    <scope>NUCLEOTIDE SEQUENCE [LARGE SCALE GENOMIC DNA]</scope>
    <source>
        <strain evidence="4 5">208</strain>
    </source>
</reference>
<evidence type="ECO:0000313" key="5">
    <source>
        <dbReference type="Proteomes" id="UP000615755"/>
    </source>
</evidence>
<organism evidence="4 5">
    <name type="scientific">Pseudoalteromonas aurantia 208</name>
    <dbReference type="NCBI Taxonomy" id="1314867"/>
    <lineage>
        <taxon>Bacteria</taxon>
        <taxon>Pseudomonadati</taxon>
        <taxon>Pseudomonadota</taxon>
        <taxon>Gammaproteobacteria</taxon>
        <taxon>Alteromonadales</taxon>
        <taxon>Pseudoalteromonadaceae</taxon>
        <taxon>Pseudoalteromonas</taxon>
    </lineage>
</organism>
<dbReference type="NCBIfam" id="TIGR00095">
    <property type="entry name" value="16S rRNA (guanine(966)-N(2))-methyltransferase RsmD"/>
    <property type="match status" value="1"/>
</dbReference>